<dbReference type="OMA" id="DETMTPR"/>
<feature type="compositionally biased region" description="Basic and acidic residues" evidence="1">
    <location>
        <begin position="752"/>
        <end position="765"/>
    </location>
</feature>
<dbReference type="OrthoDB" id="5423926at2759"/>
<feature type="compositionally biased region" description="Basic and acidic residues" evidence="1">
    <location>
        <begin position="400"/>
        <end position="419"/>
    </location>
</feature>
<organism evidence="2 3">
    <name type="scientific">Stachybotrys chlorohalonatus (strain IBT 40285)</name>
    <dbReference type="NCBI Taxonomy" id="1283841"/>
    <lineage>
        <taxon>Eukaryota</taxon>
        <taxon>Fungi</taxon>
        <taxon>Dikarya</taxon>
        <taxon>Ascomycota</taxon>
        <taxon>Pezizomycotina</taxon>
        <taxon>Sordariomycetes</taxon>
        <taxon>Hypocreomycetidae</taxon>
        <taxon>Hypocreales</taxon>
        <taxon>Stachybotryaceae</taxon>
        <taxon>Stachybotrys</taxon>
    </lineage>
</organism>
<feature type="region of interest" description="Disordered" evidence="1">
    <location>
        <begin position="247"/>
        <end position="680"/>
    </location>
</feature>
<keyword evidence="3" id="KW-1185">Reference proteome</keyword>
<gene>
    <name evidence="2" type="ORF">S40285_05307</name>
</gene>
<feature type="compositionally biased region" description="Low complexity" evidence="1">
    <location>
        <begin position="19"/>
        <end position="31"/>
    </location>
</feature>
<feature type="region of interest" description="Disordered" evidence="1">
    <location>
        <begin position="915"/>
        <end position="1537"/>
    </location>
</feature>
<feature type="compositionally biased region" description="Basic and acidic residues" evidence="1">
    <location>
        <begin position="1436"/>
        <end position="1448"/>
    </location>
</feature>
<feature type="compositionally biased region" description="Acidic residues" evidence="1">
    <location>
        <begin position="956"/>
        <end position="968"/>
    </location>
</feature>
<feature type="compositionally biased region" description="Polar residues" evidence="1">
    <location>
        <begin position="92"/>
        <end position="101"/>
    </location>
</feature>
<feature type="compositionally biased region" description="Polar residues" evidence="1">
    <location>
        <begin position="1514"/>
        <end position="1527"/>
    </location>
</feature>
<feature type="compositionally biased region" description="Low complexity" evidence="1">
    <location>
        <begin position="346"/>
        <end position="359"/>
    </location>
</feature>
<dbReference type="EMBL" id="KL660395">
    <property type="protein sequence ID" value="KFA66748.1"/>
    <property type="molecule type" value="Genomic_DNA"/>
</dbReference>
<feature type="compositionally biased region" description="Polar residues" evidence="1">
    <location>
        <begin position="781"/>
        <end position="796"/>
    </location>
</feature>
<proteinExistence type="predicted"/>
<name>A0A084QS13_STAC4</name>
<dbReference type="HOGENOM" id="CLU_002643_0_0_1"/>
<feature type="compositionally biased region" description="Polar residues" evidence="1">
    <location>
        <begin position="1453"/>
        <end position="1462"/>
    </location>
</feature>
<feature type="compositionally biased region" description="Polar residues" evidence="1">
    <location>
        <begin position="146"/>
        <end position="156"/>
    </location>
</feature>
<feature type="compositionally biased region" description="Polar residues" evidence="1">
    <location>
        <begin position="606"/>
        <end position="629"/>
    </location>
</feature>
<feature type="region of interest" description="Disordered" evidence="1">
    <location>
        <begin position="1"/>
        <end position="233"/>
    </location>
</feature>
<dbReference type="STRING" id="1283841.A0A084QS13"/>
<feature type="compositionally biased region" description="Basic residues" evidence="1">
    <location>
        <begin position="1"/>
        <end position="10"/>
    </location>
</feature>
<feature type="compositionally biased region" description="Basic and acidic residues" evidence="1">
    <location>
        <begin position="943"/>
        <end position="955"/>
    </location>
</feature>
<feature type="compositionally biased region" description="Polar residues" evidence="1">
    <location>
        <begin position="984"/>
        <end position="996"/>
    </location>
</feature>
<accession>A0A084QS13</accession>
<dbReference type="Proteomes" id="UP000028524">
    <property type="component" value="Unassembled WGS sequence"/>
</dbReference>
<feature type="compositionally biased region" description="Polar residues" evidence="1">
    <location>
        <begin position="1229"/>
        <end position="1245"/>
    </location>
</feature>
<feature type="compositionally biased region" description="Basic and acidic residues" evidence="1">
    <location>
        <begin position="573"/>
        <end position="594"/>
    </location>
</feature>
<reference evidence="2 3" key="1">
    <citation type="journal article" date="2014" name="BMC Genomics">
        <title>Comparative genome sequencing reveals chemotype-specific gene clusters in the toxigenic black mold Stachybotrys.</title>
        <authorList>
            <person name="Semeiks J."/>
            <person name="Borek D."/>
            <person name="Otwinowski Z."/>
            <person name="Grishin N.V."/>
        </authorList>
    </citation>
    <scope>NUCLEOTIDE SEQUENCE [LARGE SCALE GENOMIC DNA]</scope>
    <source>
        <strain evidence="2 3">IBT 40285</strain>
    </source>
</reference>
<feature type="compositionally biased region" description="Acidic residues" evidence="1">
    <location>
        <begin position="1340"/>
        <end position="1355"/>
    </location>
</feature>
<sequence>MFSSSRRHRPPVQPLTRETANPNAATAAASAFMRRDQSAPPSLSSAAAAAALKARPTTPTNVAEVQSKRAARRSPSVSSINSRDGRRPALQRSPSTGSLSERTFRSPSPGRGQPLPHDAPPVPALPRDDRYTTRTNGSANRKGPVVQTQPFRTASQKLKDGQRGSWFTSANPGNAANVRKSDSVLRGSNQSPEGRPGSPSINFSYPRAKSESPDAATEGSPHAEPTMVYDANSRRMVPKFNQLETRNFVREASEVPVKKRKKQDLTRSGSHLSKGTVGRTKAPALETKQTAPPPSQVDSHGIAAQSPVDLETVEAPPLASDTTAVETIARALAAEDSHVAPPGRTQPSPAQQQPEPESSVLVRSEAVQKPDVPEEQLTKQVVSTGTPVAAQDAGIQQSREQLDEAKGLVDEKPAVRETRQLGNNRRMRAHSESPARMAHFAPAADHLLVRHEPPPRSLSPRKSALKQRSPSRGVSPSDDGSEASAQAHGLNSTEDTPLTRKKSARVSFNDENTVILGDLPGSVGVADSPIVPSPQTKKPWHSLVGRHNKKDSVSLEEEETMTPRPALPLFGSVRDKKVRELEERPLVRPAERIRSPAPAPLPVAQLSEQQKPSVAQVGDQYSRNEANTSKYREPLPPVVTSIEGSGYVSNSDSNSDDEVGTGDAYSTPVTSSEPSQRFPEDSVYATLAQKDTIIPEPAEHYHDVEDAAALPPTLPVMDNAQATQIHTDTAQPVTDVPGVPDIAICEPTPLAEDEKQLAPESRRDFFGIPGEFPDYSEDSDGSTNQSNVPSKQSHTAVSPAIATKEAPSHNTSTNLSRQLPPLQLSTHTSEMVEPSPQSPQMADIQEEEDSTDANSIYSDAYEDMSEAEGDGFMSLDAVVTSPIGSSSIKSNDSIPELTNARVKDIIAQKNISVVSSQNAVQAEKQSPNQRDWENAKAYWKSLTAEERRQLEREATEDTGAEADVEEEEPKPASKAQTKATKKTNGSAVNGTTTHSKPATAHSAQERIYQIQPGTRWSDADSHPVGADRRNQQEAHARAAGSGTAKLRKSLRQEDSVASDASSNQPSAMRKSMRSAPQANGLGGHMQKTMRAERQAPVEASGGMRKSLRGPAETAREGAGTDAPSKAGGRPASYQPPPSTNPAPKKKRTLSLEGKPAGGSELAAIAPLARRGSDASESSFTRARPSQGEGFGFRRTMRGNARETGPPVSSSYHNENVRGSGRFSLRSLSPTGSHTGRAQSITSSPATGGRMRQSLRSSSTDAASSRIRMPSFGRSSGKKSKKQQGSRFGDSSDEEGGGAPFRSRFADSSDEEDVAMPLPQPTRATRPKSSSGFGALPVQREEEDSPDLPDSDDDDIVQSNGKAATNGATTNARTSDLQRSGSGRGNLVKKPSMASNDPLAAAAVRPSHARRGSFMSAVLRRKRGDAGKISRNVSESAARRDTKLERSTEELTVIRSNSNGTSRLQRRPPPNWPLQDAAEANGTVVDSLQARPSTATEPPTSTPQKMGFLRRRSNSHNVPASTAPTNESAEPAKKKRFGTLRKMFKIQD</sequence>
<protein>
    <submittedName>
        <fullName evidence="2">Uncharacterized protein</fullName>
    </submittedName>
</protein>
<evidence type="ECO:0000256" key="1">
    <source>
        <dbReference type="SAM" id="MobiDB-lite"/>
    </source>
</evidence>
<feature type="compositionally biased region" description="Low complexity" evidence="1">
    <location>
        <begin position="38"/>
        <end position="52"/>
    </location>
</feature>
<feature type="compositionally biased region" description="Basic residues" evidence="1">
    <location>
        <begin position="538"/>
        <end position="549"/>
    </location>
</feature>
<feature type="compositionally biased region" description="Low complexity" evidence="1">
    <location>
        <begin position="1217"/>
        <end position="1228"/>
    </location>
</feature>
<feature type="region of interest" description="Disordered" evidence="1">
    <location>
        <begin position="750"/>
        <end position="852"/>
    </location>
</feature>
<evidence type="ECO:0000313" key="3">
    <source>
        <dbReference type="Proteomes" id="UP000028524"/>
    </source>
</evidence>
<feature type="compositionally biased region" description="Polar residues" evidence="1">
    <location>
        <begin position="808"/>
        <end position="829"/>
    </location>
</feature>
<feature type="compositionally biased region" description="Low complexity" evidence="1">
    <location>
        <begin position="1359"/>
        <end position="1373"/>
    </location>
</feature>
<feature type="compositionally biased region" description="Polar residues" evidence="1">
    <location>
        <begin position="165"/>
        <end position="174"/>
    </location>
</feature>
<feature type="compositionally biased region" description="Basic and acidic residues" evidence="1">
    <location>
        <begin position="247"/>
        <end position="257"/>
    </location>
</feature>
<feature type="compositionally biased region" description="Polar residues" evidence="1">
    <location>
        <begin position="915"/>
        <end position="929"/>
    </location>
</feature>
<feature type="compositionally biased region" description="Low complexity" evidence="1">
    <location>
        <begin position="1491"/>
        <end position="1502"/>
    </location>
</feature>
<evidence type="ECO:0000313" key="2">
    <source>
        <dbReference type="EMBL" id="KFA66748.1"/>
    </source>
</evidence>
<dbReference type="InParanoid" id="A0A084QS13"/>
<feature type="compositionally biased region" description="Basic and acidic residues" evidence="1">
    <location>
        <begin position="1017"/>
        <end position="1036"/>
    </location>
</feature>
<feature type="compositionally biased region" description="Low complexity" evidence="1">
    <location>
        <begin position="1253"/>
        <end position="1274"/>
    </location>
</feature>